<comment type="similarity">
    <text evidence="2 4">Belongs to the AB hydrolase superfamily. Lipase family.</text>
</comment>
<dbReference type="CDD" id="cd00707">
    <property type="entry name" value="Pancreat_lipase_like"/>
    <property type="match status" value="1"/>
</dbReference>
<evidence type="ECO:0000313" key="8">
    <source>
        <dbReference type="Proteomes" id="UP000249218"/>
    </source>
</evidence>
<evidence type="ECO:0000256" key="1">
    <source>
        <dbReference type="ARBA" id="ARBA00004613"/>
    </source>
</evidence>
<dbReference type="PANTHER" id="PTHR11610:SF37">
    <property type="entry name" value="GH01208P"/>
    <property type="match status" value="1"/>
</dbReference>
<reference evidence="7 8" key="1">
    <citation type="journal article" date="2017" name="BMC Biol.">
        <title>Genomic innovations, transcriptional plasticity and gene loss underlying the evolution and divergence of two highly polyphagous and invasive Helicoverpa pest species.</title>
        <authorList>
            <person name="Pearce S.L."/>
            <person name="Clarke D.F."/>
            <person name="East P.D."/>
            <person name="Elfekih S."/>
            <person name="Gordon K.H."/>
            <person name="Jermiin L.S."/>
            <person name="McGaughran A."/>
            <person name="Oakeshott J.G."/>
            <person name="Papanikolaou A."/>
            <person name="Perera O.P."/>
            <person name="Rane R.V."/>
            <person name="Richards S."/>
            <person name="Tay W.T."/>
            <person name="Walsh T.K."/>
            <person name="Anderson A."/>
            <person name="Anderson C.J."/>
            <person name="Asgari S."/>
            <person name="Board P.G."/>
            <person name="Bretschneider A."/>
            <person name="Campbell P.M."/>
            <person name="Chertemps T."/>
            <person name="Christeller J.T."/>
            <person name="Coppin C.W."/>
            <person name="Downes S.J."/>
            <person name="Duan G."/>
            <person name="Farnsworth C.A."/>
            <person name="Good R.T."/>
            <person name="Han L.B."/>
            <person name="Han Y.C."/>
            <person name="Hatje K."/>
            <person name="Horne I."/>
            <person name="Huang Y.P."/>
            <person name="Hughes D.S."/>
            <person name="Jacquin-Joly E."/>
            <person name="James W."/>
            <person name="Jhangiani S."/>
            <person name="Kollmar M."/>
            <person name="Kuwar S.S."/>
            <person name="Li S."/>
            <person name="Liu N.Y."/>
            <person name="Maibeche M.T."/>
            <person name="Miller J.R."/>
            <person name="Montagne N."/>
            <person name="Perry T."/>
            <person name="Qu J."/>
            <person name="Song S.V."/>
            <person name="Sutton G.G."/>
            <person name="Vogel H."/>
            <person name="Walenz B.P."/>
            <person name="Xu W."/>
            <person name="Zhang H.J."/>
            <person name="Zou Z."/>
            <person name="Batterham P."/>
            <person name="Edwards O.R."/>
            <person name="Feyereisen R."/>
            <person name="Gibbs R.A."/>
            <person name="Heckel D.G."/>
            <person name="McGrath A."/>
            <person name="Robin C."/>
            <person name="Scherer S.E."/>
            <person name="Worley K.C."/>
            <person name="Wu Y.D."/>
        </authorList>
    </citation>
    <scope>NUCLEOTIDE SEQUENCE [LARGE SCALE GENOMIC DNA]</scope>
    <source>
        <strain evidence="7">Harm_GR_Male_#8</strain>
        <tissue evidence="7">Whole organism</tissue>
    </source>
</reference>
<dbReference type="SUPFAM" id="SSF53474">
    <property type="entry name" value="alpha/beta-Hydrolases"/>
    <property type="match status" value="1"/>
</dbReference>
<keyword evidence="8" id="KW-1185">Reference proteome</keyword>
<dbReference type="InterPro" id="IPR000734">
    <property type="entry name" value="TAG_lipase"/>
</dbReference>
<gene>
    <name evidence="7" type="primary">HaOG200592</name>
    <name evidence="7" type="ORF">B5X24_HaOG200592</name>
</gene>
<dbReference type="EMBL" id="KZ150304">
    <property type="protein sequence ID" value="PZC71518.1"/>
    <property type="molecule type" value="Genomic_DNA"/>
</dbReference>
<name>A0A2W1B7Q2_HELAM</name>
<comment type="subcellular location">
    <subcellularLocation>
        <location evidence="1">Secreted</location>
    </subcellularLocation>
</comment>
<evidence type="ECO:0000256" key="5">
    <source>
        <dbReference type="SAM" id="SignalP"/>
    </source>
</evidence>
<organism evidence="7 8">
    <name type="scientific">Helicoverpa armigera</name>
    <name type="common">Cotton bollworm</name>
    <name type="synonym">Heliothis armigera</name>
    <dbReference type="NCBI Taxonomy" id="29058"/>
    <lineage>
        <taxon>Eukaryota</taxon>
        <taxon>Metazoa</taxon>
        <taxon>Ecdysozoa</taxon>
        <taxon>Arthropoda</taxon>
        <taxon>Hexapoda</taxon>
        <taxon>Insecta</taxon>
        <taxon>Pterygota</taxon>
        <taxon>Neoptera</taxon>
        <taxon>Endopterygota</taxon>
        <taxon>Lepidoptera</taxon>
        <taxon>Glossata</taxon>
        <taxon>Ditrysia</taxon>
        <taxon>Noctuoidea</taxon>
        <taxon>Noctuidae</taxon>
        <taxon>Heliothinae</taxon>
        <taxon>Helicoverpa</taxon>
    </lineage>
</organism>
<evidence type="ECO:0000256" key="2">
    <source>
        <dbReference type="ARBA" id="ARBA00010701"/>
    </source>
</evidence>
<dbReference type="GO" id="GO:0005615">
    <property type="term" value="C:extracellular space"/>
    <property type="evidence" value="ECO:0007669"/>
    <property type="project" value="TreeGrafter"/>
</dbReference>
<dbReference type="Gene3D" id="3.40.50.1820">
    <property type="entry name" value="alpha/beta hydrolase"/>
    <property type="match status" value="1"/>
</dbReference>
<sequence length="335" mass="36557">MKWFSVVFIVFAVLTCECQRPASLPLSRGSFKQFVRGFTSAPGRMPVVADVIIRHYSSNQTKPTSYRIGSINSVLSDPDFDVEKPTVLYAHGYVELSTDESIMTVINAYLQRGGYNVLLLDWSNLAFGNYAIIVKTLPIAGEAIGRALLKLVKSGLPVNNLHLVGHSLGSHLSAYAARSLSSKGFTVPRLTGLDPAYPGFYPALLAPPISSSDAEFVDIIHTDGGGFGTPERTGHADFWPNGGQAKQPGCLSATVPLTIEDFCSHWRSWRFWAESLTSDAFLARKCKDYDTFLRGQCSEEPVVFMGIKASPDLRGNFYLRTGAKSPYGLDKIGAS</sequence>
<dbReference type="GO" id="GO:0016042">
    <property type="term" value="P:lipid catabolic process"/>
    <property type="evidence" value="ECO:0007669"/>
    <property type="project" value="TreeGrafter"/>
</dbReference>
<evidence type="ECO:0000256" key="4">
    <source>
        <dbReference type="RuleBase" id="RU004262"/>
    </source>
</evidence>
<dbReference type="GO" id="GO:0016298">
    <property type="term" value="F:lipase activity"/>
    <property type="evidence" value="ECO:0007669"/>
    <property type="project" value="InterPro"/>
</dbReference>
<keyword evidence="5" id="KW-0732">Signal</keyword>
<protein>
    <recommendedName>
        <fullName evidence="6">Lipase domain-containing protein</fullName>
    </recommendedName>
</protein>
<dbReference type="PRINTS" id="PR00821">
    <property type="entry name" value="TAGLIPASE"/>
</dbReference>
<feature type="chain" id="PRO_5016055569" description="Lipase domain-containing protein" evidence="5">
    <location>
        <begin position="19"/>
        <end position="335"/>
    </location>
</feature>
<proteinExistence type="inferred from homology"/>
<dbReference type="Proteomes" id="UP000249218">
    <property type="component" value="Unassembled WGS sequence"/>
</dbReference>
<dbReference type="PANTHER" id="PTHR11610">
    <property type="entry name" value="LIPASE"/>
    <property type="match status" value="1"/>
</dbReference>
<accession>A0A2W1B7Q2</accession>
<dbReference type="InterPro" id="IPR013818">
    <property type="entry name" value="Lipase"/>
</dbReference>
<dbReference type="AlphaFoldDB" id="A0A2W1B7Q2"/>
<dbReference type="OrthoDB" id="199913at2759"/>
<feature type="domain" description="Lipase" evidence="6">
    <location>
        <begin position="64"/>
        <end position="327"/>
    </location>
</feature>
<dbReference type="GO" id="GO:0017171">
    <property type="term" value="F:serine hydrolase activity"/>
    <property type="evidence" value="ECO:0007669"/>
    <property type="project" value="TreeGrafter"/>
</dbReference>
<dbReference type="InterPro" id="IPR029058">
    <property type="entry name" value="AB_hydrolase_fold"/>
</dbReference>
<dbReference type="Pfam" id="PF00151">
    <property type="entry name" value="Lipase"/>
    <property type="match status" value="1"/>
</dbReference>
<feature type="signal peptide" evidence="5">
    <location>
        <begin position="1"/>
        <end position="18"/>
    </location>
</feature>
<keyword evidence="3" id="KW-0964">Secreted</keyword>
<evidence type="ECO:0000256" key="3">
    <source>
        <dbReference type="ARBA" id="ARBA00022525"/>
    </source>
</evidence>
<dbReference type="InterPro" id="IPR033906">
    <property type="entry name" value="Lipase_N"/>
</dbReference>
<evidence type="ECO:0000259" key="6">
    <source>
        <dbReference type="Pfam" id="PF00151"/>
    </source>
</evidence>
<evidence type="ECO:0000313" key="7">
    <source>
        <dbReference type="EMBL" id="PZC71518.1"/>
    </source>
</evidence>